<evidence type="ECO:0000256" key="3">
    <source>
        <dbReference type="ARBA" id="ARBA00022722"/>
    </source>
</evidence>
<dbReference type="InterPro" id="IPR007409">
    <property type="entry name" value="Restrct_endonuc_type1_HsdR_N"/>
</dbReference>
<evidence type="ECO:0000256" key="1">
    <source>
        <dbReference type="ARBA" id="ARBA00000851"/>
    </source>
</evidence>
<dbReference type="SUPFAM" id="SSF52540">
    <property type="entry name" value="P-loop containing nucleoside triphosphate hydrolases"/>
    <property type="match status" value="2"/>
</dbReference>
<dbReference type="RefSeq" id="WP_286594605.1">
    <property type="nucleotide sequence ID" value="NZ_JACANB010000024.1"/>
</dbReference>
<dbReference type="InterPro" id="IPR055180">
    <property type="entry name" value="HsdR_RecA-like_helicase_dom_2"/>
</dbReference>
<dbReference type="SMART" id="SM00487">
    <property type="entry name" value="DEXDc"/>
    <property type="match status" value="1"/>
</dbReference>
<dbReference type="CDD" id="cd18030">
    <property type="entry name" value="DEXHc_RE_I_HsdR"/>
    <property type="match status" value="1"/>
</dbReference>
<name>A0AAW7DTN4_9GAMM</name>
<dbReference type="CDD" id="cd18800">
    <property type="entry name" value="SF2_C_EcoR124I-like"/>
    <property type="match status" value="1"/>
</dbReference>
<dbReference type="InterPro" id="IPR027417">
    <property type="entry name" value="P-loop_NTPase"/>
</dbReference>
<protein>
    <recommendedName>
        <fullName evidence="10">Type I restriction enzyme endonuclease subunit</fullName>
        <shortName evidence="10">R protein</shortName>
        <ecNumber evidence="10">3.1.21.3</ecNumber>
    </recommendedName>
</protein>
<evidence type="ECO:0000256" key="4">
    <source>
        <dbReference type="ARBA" id="ARBA00022741"/>
    </source>
</evidence>
<evidence type="ECO:0000256" key="5">
    <source>
        <dbReference type="ARBA" id="ARBA00022747"/>
    </source>
</evidence>
<evidence type="ECO:0000256" key="6">
    <source>
        <dbReference type="ARBA" id="ARBA00022759"/>
    </source>
</evidence>
<dbReference type="EC" id="3.1.21.3" evidence="10"/>
<dbReference type="Gene3D" id="3.90.1570.50">
    <property type="match status" value="1"/>
</dbReference>
<dbReference type="AlphaFoldDB" id="A0AAW7DTN4"/>
<dbReference type="NCBIfam" id="TIGR00348">
    <property type="entry name" value="hsdR"/>
    <property type="match status" value="1"/>
</dbReference>
<keyword evidence="4 10" id="KW-0547">Nucleotide-binding</keyword>
<evidence type="ECO:0000256" key="8">
    <source>
        <dbReference type="ARBA" id="ARBA00022840"/>
    </source>
</evidence>
<dbReference type="EMBL" id="JACANB010000024">
    <property type="protein sequence ID" value="MDM1697385.1"/>
    <property type="molecule type" value="Genomic_DNA"/>
</dbReference>
<dbReference type="InterPro" id="IPR040980">
    <property type="entry name" value="SWI2_SNF2"/>
</dbReference>
<comment type="catalytic activity">
    <reaction evidence="1 10">
        <text>Endonucleolytic cleavage of DNA to give random double-stranded fragments with terminal 5'-phosphates, ATP is simultaneously hydrolyzed.</text>
        <dbReference type="EC" id="3.1.21.3"/>
    </reaction>
</comment>
<dbReference type="GO" id="GO:0005524">
    <property type="term" value="F:ATP binding"/>
    <property type="evidence" value="ECO:0007669"/>
    <property type="project" value="UniProtKB-KW"/>
</dbReference>
<keyword evidence="8 10" id="KW-0067">ATP-binding</keyword>
<dbReference type="Pfam" id="PF18766">
    <property type="entry name" value="SWI2_SNF2"/>
    <property type="match status" value="1"/>
</dbReference>
<evidence type="ECO:0000256" key="7">
    <source>
        <dbReference type="ARBA" id="ARBA00022801"/>
    </source>
</evidence>
<keyword evidence="3" id="KW-0540">Nuclease</keyword>
<comment type="similarity">
    <text evidence="2 10">Belongs to the HsdR family.</text>
</comment>
<dbReference type="Pfam" id="PF22679">
    <property type="entry name" value="T1R_D3-like"/>
    <property type="match status" value="1"/>
</dbReference>
<accession>A0AAW7DTN4</accession>
<comment type="function">
    <text evidence="10">Subunit R is required for both nuclease and ATPase activities, but not for modification.</text>
</comment>
<dbReference type="PANTHER" id="PTHR30195:SF16">
    <property type="entry name" value="TYPE I RESTRICTION ENZYME ENDONUCLEASE SUBUNIT"/>
    <property type="match status" value="1"/>
</dbReference>
<sequence length="711" mass="81776">MSTQSELAMEKKLVEQLERMGYERVEKCNEADLVKNLKVQLEKHNRIQLTSDEFEQIKDKLKKGDVFDKARMLRGRIDVIGADGIPKYIELFSVKHWCQNLFQVARQVTNRSATDHSRYDVTILMNGLPLVQIELKARGSDIRSAFDQIDRYRSKSYDNNSGLFGFIQLFIISNGVNTRYFSNNQKLNFQFTFEWANEDNQRINRLDKFAESFMERCHLSKMIARYIVLHETSRNLMVLRPYQYYAVERILERVGYGRGDSHIWHTTGSGKTLTSFKASQILSQDPHVDKVLFVVDRRDLDYQTALEFNAFSANSVDTTENTKKLVEQLNDDACKLIVTTIQKLNAAISKTQFKDQCKDVASKKVVFIFDECHRSQFGETHQRICDFFSHRQMFGFTGTPIFDANTVKTKYGNKTTRDLFGEALHKYVITDAIKDRNVLRFSVEYRDMVKPDDLVQLEDGSQAKASTLNNEQLNDKAFINAPQRVDKVVNDILALHPSKTFHREYTAMLCVSSVDLLRVYYESFKKLQADLPDEEKLKVATIFSSGPDDSGEFTGLEDTSVPSVNDRNVDAGRMEFLKACVSDYNRLYTTSYDAADSKSFYEYYQDLSRRVKSKEVDILLVVNMFLTGFDSPPLNTLYVDKNLKHHGLIQAFSRTNRVFDAKKSHGNIVCYRRLKDATDEALSIFANRDAKAGGIDEVVIPPFSTVLICRI</sequence>
<dbReference type="CDD" id="cd22332">
    <property type="entry name" value="HsdR_N"/>
    <property type="match status" value="1"/>
</dbReference>
<keyword evidence="6 12" id="KW-0255">Endonuclease</keyword>
<evidence type="ECO:0000256" key="9">
    <source>
        <dbReference type="ARBA" id="ARBA00023125"/>
    </source>
</evidence>
<evidence type="ECO:0000313" key="12">
    <source>
        <dbReference type="EMBL" id="MDM1697385.1"/>
    </source>
</evidence>
<evidence type="ECO:0000256" key="10">
    <source>
        <dbReference type="RuleBase" id="RU364115"/>
    </source>
</evidence>
<feature type="domain" description="Helicase ATP-binding" evidence="11">
    <location>
        <begin position="252"/>
        <end position="418"/>
    </location>
</feature>
<dbReference type="PROSITE" id="PS51192">
    <property type="entry name" value="HELICASE_ATP_BIND_1"/>
    <property type="match status" value="1"/>
</dbReference>
<reference evidence="12" key="1">
    <citation type="submission" date="2020-06" db="EMBL/GenBank/DDBJ databases">
        <authorList>
            <person name="Dong N."/>
        </authorList>
    </citation>
    <scope>NUCLEOTIDE SEQUENCE</scope>
    <source>
        <strain evidence="12">DF46-2-2</strain>
    </source>
</reference>
<reference evidence="12" key="2">
    <citation type="journal article" date="2022" name="Sci. Total Environ.">
        <title>Prevalence, transmission, and molecular epidemiology of tet(X)-positive bacteria among humans, animals, and environmental niches in China: An epidemiological, and genomic-based study.</title>
        <authorList>
            <person name="Dong N."/>
            <person name="Zeng Y."/>
            <person name="Cai C."/>
            <person name="Sun C."/>
            <person name="Lu J."/>
            <person name="Liu C."/>
            <person name="Zhou H."/>
            <person name="Sun Q."/>
            <person name="Shu L."/>
            <person name="Wang H."/>
            <person name="Wang Y."/>
            <person name="Wang S."/>
            <person name="Wu C."/>
            <person name="Chan E.W."/>
            <person name="Chen G."/>
            <person name="Shen Z."/>
            <person name="Chen S."/>
            <person name="Zhang R."/>
        </authorList>
    </citation>
    <scope>NUCLEOTIDE SEQUENCE</scope>
    <source>
        <strain evidence="12">DF46-2-2</strain>
    </source>
</reference>
<dbReference type="Pfam" id="PF04313">
    <property type="entry name" value="HSDR_N"/>
    <property type="match status" value="1"/>
</dbReference>
<dbReference type="GO" id="GO:0009307">
    <property type="term" value="P:DNA restriction-modification system"/>
    <property type="evidence" value="ECO:0007669"/>
    <property type="project" value="UniProtKB-KW"/>
</dbReference>
<evidence type="ECO:0000256" key="2">
    <source>
        <dbReference type="ARBA" id="ARBA00008598"/>
    </source>
</evidence>
<dbReference type="Gene3D" id="3.40.50.300">
    <property type="entry name" value="P-loop containing nucleotide triphosphate hydrolases"/>
    <property type="match status" value="2"/>
</dbReference>
<dbReference type="GO" id="GO:0003677">
    <property type="term" value="F:DNA binding"/>
    <property type="evidence" value="ECO:0007669"/>
    <property type="project" value="UniProtKB-KW"/>
</dbReference>
<dbReference type="GO" id="GO:0009035">
    <property type="term" value="F:type I site-specific deoxyribonuclease activity"/>
    <property type="evidence" value="ECO:0007669"/>
    <property type="project" value="UniProtKB-EC"/>
</dbReference>
<dbReference type="InterPro" id="IPR004473">
    <property type="entry name" value="Restrct_endonuc_typeI_HsdR"/>
</dbReference>
<comment type="caution">
    <text evidence="12">The sequence shown here is derived from an EMBL/GenBank/DDBJ whole genome shotgun (WGS) entry which is preliminary data.</text>
</comment>
<proteinExistence type="inferred from homology"/>
<keyword evidence="9 10" id="KW-0238">DNA-binding</keyword>
<organism evidence="12 13">
    <name type="scientific">Thiopseudomonas alkaliphila</name>
    <dbReference type="NCBI Taxonomy" id="1697053"/>
    <lineage>
        <taxon>Bacteria</taxon>
        <taxon>Pseudomonadati</taxon>
        <taxon>Pseudomonadota</taxon>
        <taxon>Gammaproteobacteria</taxon>
        <taxon>Pseudomonadales</taxon>
        <taxon>Pseudomonadaceae</taxon>
        <taxon>Thiopseudomonas</taxon>
    </lineage>
</organism>
<keyword evidence="7 10" id="KW-0378">Hydrolase</keyword>
<evidence type="ECO:0000259" key="11">
    <source>
        <dbReference type="PROSITE" id="PS51192"/>
    </source>
</evidence>
<gene>
    <name evidence="12" type="ORF">HX099_12140</name>
</gene>
<keyword evidence="5 10" id="KW-0680">Restriction system</keyword>
<dbReference type="Proteomes" id="UP001173465">
    <property type="component" value="Unassembled WGS sequence"/>
</dbReference>
<comment type="subunit">
    <text evidence="10">The type I restriction/modification system is composed of three polypeptides R, M and S.</text>
</comment>
<dbReference type="InterPro" id="IPR014001">
    <property type="entry name" value="Helicase_ATP-bd"/>
</dbReference>
<dbReference type="PANTHER" id="PTHR30195">
    <property type="entry name" value="TYPE I SITE-SPECIFIC DEOXYRIBONUCLEASE PROTEIN SUBUNIT M AND R"/>
    <property type="match status" value="1"/>
</dbReference>
<evidence type="ECO:0000313" key="13">
    <source>
        <dbReference type="Proteomes" id="UP001173465"/>
    </source>
</evidence>
<dbReference type="InterPro" id="IPR051268">
    <property type="entry name" value="Type-I_R_enzyme_R_subunit"/>
</dbReference>